<sequence>MPIYREEIFGQCAAVVKFRTEDEALALANASRYELAGAAFTRHITRAHRIARDLEAGMVWVNSSNDSDVRVPFGGVKESGLGRELGEEGSRSYYTTKAVHVTLTDK</sequence>
<dbReference type="GO" id="GO:0004030">
    <property type="term" value="F:aldehyde dehydrogenase [NAD(P)+] activity"/>
    <property type="evidence" value="ECO:0007669"/>
    <property type="project" value="UniProtKB-EC"/>
</dbReference>
<dbReference type="SUPFAM" id="SSF53720">
    <property type="entry name" value="ALDH-like"/>
    <property type="match status" value="1"/>
</dbReference>
<comment type="similarity">
    <text evidence="1">Belongs to the aldehyde dehydrogenase family.</text>
</comment>
<reference evidence="4 5" key="1">
    <citation type="journal article" date="2025" name="Microbiol. Resour. Announc.">
        <title>Draft genome sequences for Neonectria magnoliae and Neonectria punicea, canker pathogens of Liriodendron tulipifera and Acer saccharum in West Virginia.</title>
        <authorList>
            <person name="Petronek H.M."/>
            <person name="Kasson M.T."/>
            <person name="Metheny A.M."/>
            <person name="Stauder C.M."/>
            <person name="Lovett B."/>
            <person name="Lynch S.C."/>
            <person name="Garnas J.R."/>
            <person name="Kasson L.R."/>
            <person name="Stajich J.E."/>
        </authorList>
    </citation>
    <scope>NUCLEOTIDE SEQUENCE [LARGE SCALE GENOMIC DNA]</scope>
    <source>
        <strain evidence="4 5">NRRL 64651</strain>
    </source>
</reference>
<comment type="caution">
    <text evidence="4">The sequence shown here is derived from an EMBL/GenBank/DDBJ whole genome shotgun (WGS) entry which is preliminary data.</text>
</comment>
<dbReference type="Gene3D" id="3.40.309.10">
    <property type="entry name" value="Aldehyde Dehydrogenase, Chain A, domain 2"/>
    <property type="match status" value="1"/>
</dbReference>
<keyword evidence="4" id="KW-0560">Oxidoreductase</keyword>
<keyword evidence="5" id="KW-1185">Reference proteome</keyword>
<feature type="domain" description="Aldehyde dehydrogenase" evidence="3">
    <location>
        <begin position="1"/>
        <end position="99"/>
    </location>
</feature>
<dbReference type="InterPro" id="IPR016163">
    <property type="entry name" value="Ald_DH_C"/>
</dbReference>
<evidence type="ECO:0000256" key="2">
    <source>
        <dbReference type="ARBA" id="ARBA00023027"/>
    </source>
</evidence>
<dbReference type="InterPro" id="IPR016161">
    <property type="entry name" value="Ald_DH/histidinol_DH"/>
</dbReference>
<dbReference type="Proteomes" id="UP001498421">
    <property type="component" value="Unassembled WGS sequence"/>
</dbReference>
<organism evidence="4 5">
    <name type="scientific">Neonectria magnoliae</name>
    <dbReference type="NCBI Taxonomy" id="2732573"/>
    <lineage>
        <taxon>Eukaryota</taxon>
        <taxon>Fungi</taxon>
        <taxon>Dikarya</taxon>
        <taxon>Ascomycota</taxon>
        <taxon>Pezizomycotina</taxon>
        <taxon>Sordariomycetes</taxon>
        <taxon>Hypocreomycetidae</taxon>
        <taxon>Hypocreales</taxon>
        <taxon>Nectriaceae</taxon>
        <taxon>Neonectria</taxon>
    </lineage>
</organism>
<proteinExistence type="inferred from homology"/>
<accession>A0ABR1I600</accession>
<dbReference type="PANTHER" id="PTHR43720:SF2">
    <property type="entry name" value="2-AMINOMUCONIC SEMIALDEHYDE DEHYDROGENASE"/>
    <property type="match status" value="1"/>
</dbReference>
<evidence type="ECO:0000259" key="3">
    <source>
        <dbReference type="Pfam" id="PF00171"/>
    </source>
</evidence>
<protein>
    <submittedName>
        <fullName evidence="4">Mitochondrial aldehyde dehydrogenase</fullName>
        <ecNumber evidence="4">1.2.1.5</ecNumber>
    </submittedName>
</protein>
<dbReference type="Pfam" id="PF00171">
    <property type="entry name" value="Aldedh"/>
    <property type="match status" value="1"/>
</dbReference>
<dbReference type="InterPro" id="IPR015590">
    <property type="entry name" value="Aldehyde_DH_dom"/>
</dbReference>
<evidence type="ECO:0000313" key="4">
    <source>
        <dbReference type="EMBL" id="KAK7428639.1"/>
    </source>
</evidence>
<evidence type="ECO:0000256" key="1">
    <source>
        <dbReference type="ARBA" id="ARBA00009986"/>
    </source>
</evidence>
<evidence type="ECO:0000313" key="5">
    <source>
        <dbReference type="Proteomes" id="UP001498421"/>
    </source>
</evidence>
<dbReference type="Gene3D" id="3.40.605.10">
    <property type="entry name" value="Aldehyde Dehydrogenase, Chain A, domain 1"/>
    <property type="match status" value="1"/>
</dbReference>
<name>A0ABR1I600_9HYPO</name>
<gene>
    <name evidence="4" type="primary">ALD2_4</name>
    <name evidence="4" type="ORF">QQZ08_004904</name>
</gene>
<dbReference type="InterPro" id="IPR016162">
    <property type="entry name" value="Ald_DH_N"/>
</dbReference>
<dbReference type="PANTHER" id="PTHR43720">
    <property type="entry name" value="2-AMINOMUCONIC SEMIALDEHYDE DEHYDROGENASE"/>
    <property type="match status" value="1"/>
</dbReference>
<keyword evidence="2" id="KW-0520">NAD</keyword>
<dbReference type="EMBL" id="JAZAVK010000039">
    <property type="protein sequence ID" value="KAK7428639.1"/>
    <property type="molecule type" value="Genomic_DNA"/>
</dbReference>
<dbReference type="EC" id="1.2.1.5" evidence="4"/>